<comment type="caution">
    <text evidence="2">The sequence shown here is derived from an EMBL/GenBank/DDBJ whole genome shotgun (WGS) entry which is preliminary data.</text>
</comment>
<name>A0ABR1VJN2_9PEZI</name>
<feature type="compositionally biased region" description="Low complexity" evidence="1">
    <location>
        <begin position="24"/>
        <end position="36"/>
    </location>
</feature>
<dbReference type="Proteomes" id="UP001433268">
    <property type="component" value="Unassembled WGS sequence"/>
</dbReference>
<keyword evidence="3" id="KW-1185">Reference proteome</keyword>
<sequence>MSDLESDLFAINLSDDDHDPEAGASATATDPTTAPPVDRTGQTEEEFQAVRRGYRVKVENGDIWKTIKLPLAPKPKKHETQELLHAVEELYFFRRFEEGAAFARRALCEGQEEAKSEATLDADTRRLLKHYESRCRERSAAAAKTAC</sequence>
<accession>A0ABR1VJN2</accession>
<proteinExistence type="predicted"/>
<protein>
    <submittedName>
        <fullName evidence="2">Uncharacterized protein</fullName>
    </submittedName>
</protein>
<evidence type="ECO:0000313" key="2">
    <source>
        <dbReference type="EMBL" id="KAK8071456.1"/>
    </source>
</evidence>
<evidence type="ECO:0000256" key="1">
    <source>
        <dbReference type="SAM" id="MobiDB-lite"/>
    </source>
</evidence>
<gene>
    <name evidence="2" type="ORF">PG997_011659</name>
</gene>
<organism evidence="2 3">
    <name type="scientific">Apiospora hydei</name>
    <dbReference type="NCBI Taxonomy" id="1337664"/>
    <lineage>
        <taxon>Eukaryota</taxon>
        <taxon>Fungi</taxon>
        <taxon>Dikarya</taxon>
        <taxon>Ascomycota</taxon>
        <taxon>Pezizomycotina</taxon>
        <taxon>Sordariomycetes</taxon>
        <taxon>Xylariomycetidae</taxon>
        <taxon>Amphisphaeriales</taxon>
        <taxon>Apiosporaceae</taxon>
        <taxon>Apiospora</taxon>
    </lineage>
</organism>
<dbReference type="EMBL" id="JAQQWN010000008">
    <property type="protein sequence ID" value="KAK8071456.1"/>
    <property type="molecule type" value="Genomic_DNA"/>
</dbReference>
<dbReference type="RefSeq" id="XP_066665264.1">
    <property type="nucleotide sequence ID" value="XM_066815974.1"/>
</dbReference>
<dbReference type="GeneID" id="92049034"/>
<reference evidence="2 3" key="1">
    <citation type="submission" date="2023-01" db="EMBL/GenBank/DDBJ databases">
        <title>Analysis of 21 Apiospora genomes using comparative genomics revels a genus with tremendous synthesis potential of carbohydrate active enzymes and secondary metabolites.</title>
        <authorList>
            <person name="Sorensen T."/>
        </authorList>
    </citation>
    <scope>NUCLEOTIDE SEQUENCE [LARGE SCALE GENOMIC DNA]</scope>
    <source>
        <strain evidence="2 3">CBS 114990</strain>
    </source>
</reference>
<feature type="region of interest" description="Disordered" evidence="1">
    <location>
        <begin position="1"/>
        <end position="48"/>
    </location>
</feature>
<evidence type="ECO:0000313" key="3">
    <source>
        <dbReference type="Proteomes" id="UP001433268"/>
    </source>
</evidence>